<evidence type="ECO:0000313" key="2">
    <source>
        <dbReference type="EMBL" id="CAE0431914.1"/>
    </source>
</evidence>
<proteinExistence type="predicted"/>
<gene>
    <name evidence="2" type="ORF">ASTO00021_LOCUS2250</name>
</gene>
<feature type="transmembrane region" description="Helical" evidence="1">
    <location>
        <begin position="12"/>
        <end position="35"/>
    </location>
</feature>
<dbReference type="AlphaFoldDB" id="A0A7S3LJN0"/>
<reference evidence="2" key="1">
    <citation type="submission" date="2021-01" db="EMBL/GenBank/DDBJ databases">
        <authorList>
            <person name="Corre E."/>
            <person name="Pelletier E."/>
            <person name="Niang G."/>
            <person name="Scheremetjew M."/>
            <person name="Finn R."/>
            <person name="Kale V."/>
            <person name="Holt S."/>
            <person name="Cochrane G."/>
            <person name="Meng A."/>
            <person name="Brown T."/>
            <person name="Cohen L."/>
        </authorList>
    </citation>
    <scope>NUCLEOTIDE SEQUENCE</scope>
    <source>
        <strain evidence="2">GSBS06</strain>
    </source>
</reference>
<accession>A0A7S3LJN0</accession>
<sequence>MYISWNHNRDLIHTTGVFLWVLESSLLILFIRSLFSGSSSSTFLLSGAETSATCLKSTSTAAATPGFFSERVCFRFDKNLPNSFSFSAIFTGSLFIFCNRVRN</sequence>
<dbReference type="EMBL" id="HBIN01003295">
    <property type="protein sequence ID" value="CAE0431914.1"/>
    <property type="molecule type" value="Transcribed_RNA"/>
</dbReference>
<keyword evidence="1" id="KW-0472">Membrane</keyword>
<name>A0A7S3LJN0_9STRA</name>
<organism evidence="2">
    <name type="scientific">Aplanochytrium stocchinoi</name>
    <dbReference type="NCBI Taxonomy" id="215587"/>
    <lineage>
        <taxon>Eukaryota</taxon>
        <taxon>Sar</taxon>
        <taxon>Stramenopiles</taxon>
        <taxon>Bigyra</taxon>
        <taxon>Labyrinthulomycetes</taxon>
        <taxon>Thraustochytrida</taxon>
        <taxon>Thraustochytriidae</taxon>
        <taxon>Aplanochytrium</taxon>
    </lineage>
</organism>
<protein>
    <submittedName>
        <fullName evidence="2">Uncharacterized protein</fullName>
    </submittedName>
</protein>
<feature type="transmembrane region" description="Helical" evidence="1">
    <location>
        <begin position="84"/>
        <end position="101"/>
    </location>
</feature>
<evidence type="ECO:0000256" key="1">
    <source>
        <dbReference type="SAM" id="Phobius"/>
    </source>
</evidence>
<keyword evidence="1" id="KW-1133">Transmembrane helix</keyword>
<keyword evidence="1" id="KW-0812">Transmembrane</keyword>